<dbReference type="GO" id="GO:0008157">
    <property type="term" value="F:protein phosphatase 1 binding"/>
    <property type="evidence" value="ECO:0007669"/>
    <property type="project" value="TreeGrafter"/>
</dbReference>
<gene>
    <name evidence="2" type="ORF">RJ639_037073</name>
</gene>
<dbReference type="EMBL" id="JAVXUP010000294">
    <property type="protein sequence ID" value="KAK3031776.1"/>
    <property type="molecule type" value="Genomic_DNA"/>
</dbReference>
<feature type="compositionally biased region" description="Polar residues" evidence="1">
    <location>
        <begin position="1"/>
        <end position="11"/>
    </location>
</feature>
<feature type="compositionally biased region" description="Acidic residues" evidence="1">
    <location>
        <begin position="78"/>
        <end position="88"/>
    </location>
</feature>
<organism evidence="2 3">
    <name type="scientific">Escallonia herrerae</name>
    <dbReference type="NCBI Taxonomy" id="1293975"/>
    <lineage>
        <taxon>Eukaryota</taxon>
        <taxon>Viridiplantae</taxon>
        <taxon>Streptophyta</taxon>
        <taxon>Embryophyta</taxon>
        <taxon>Tracheophyta</taxon>
        <taxon>Spermatophyta</taxon>
        <taxon>Magnoliopsida</taxon>
        <taxon>eudicotyledons</taxon>
        <taxon>Gunneridae</taxon>
        <taxon>Pentapetalae</taxon>
        <taxon>asterids</taxon>
        <taxon>campanulids</taxon>
        <taxon>Escalloniales</taxon>
        <taxon>Escalloniaceae</taxon>
        <taxon>Escallonia</taxon>
    </lineage>
</organism>
<sequence>MARQARQSEPSATTATTIITIDRPSPPDASAQQPPRTLVLQLNRKKKKVTWKEGTVDNEFLQKKSSKKCCIFHKDRPFDDDDSDDECHDVDRPKKDPSGHGDGCCSNFWDEQLGSFGGGWYYGAVLVGLMKGVVMDLPEDMKVIMHQIEEPMISFCRSDD</sequence>
<name>A0AA88WPI9_9ASTE</name>
<dbReference type="GO" id="GO:0005634">
    <property type="term" value="C:nucleus"/>
    <property type="evidence" value="ECO:0007669"/>
    <property type="project" value="TreeGrafter"/>
</dbReference>
<comment type="caution">
    <text evidence="2">The sequence shown here is derived from an EMBL/GenBank/DDBJ whole genome shotgun (WGS) entry which is preliminary data.</text>
</comment>
<feature type="compositionally biased region" description="Basic and acidic residues" evidence="1">
    <location>
        <begin position="89"/>
        <end position="99"/>
    </location>
</feature>
<dbReference type="PANTHER" id="PTHR20835">
    <property type="entry name" value="E3 UBIQUITIN-PROTEIN LIGASE PPP1R11-RELATED"/>
    <property type="match status" value="1"/>
</dbReference>
<evidence type="ECO:0000313" key="3">
    <source>
        <dbReference type="Proteomes" id="UP001188597"/>
    </source>
</evidence>
<reference evidence="2" key="1">
    <citation type="submission" date="2022-12" db="EMBL/GenBank/DDBJ databases">
        <title>Draft genome assemblies for two species of Escallonia (Escalloniales).</title>
        <authorList>
            <person name="Chanderbali A."/>
            <person name="Dervinis C."/>
            <person name="Anghel I."/>
            <person name="Soltis D."/>
            <person name="Soltis P."/>
            <person name="Zapata F."/>
        </authorList>
    </citation>
    <scope>NUCLEOTIDE SEQUENCE</scope>
    <source>
        <strain evidence="2">UCBG64.0493</strain>
        <tissue evidence="2">Leaf</tissue>
    </source>
</reference>
<dbReference type="GO" id="GO:0004865">
    <property type="term" value="F:protein serine/threonine phosphatase inhibitor activity"/>
    <property type="evidence" value="ECO:0007669"/>
    <property type="project" value="InterPro"/>
</dbReference>
<feature type="region of interest" description="Disordered" evidence="1">
    <location>
        <begin position="76"/>
        <end position="102"/>
    </location>
</feature>
<evidence type="ECO:0000256" key="1">
    <source>
        <dbReference type="SAM" id="MobiDB-lite"/>
    </source>
</evidence>
<dbReference type="Proteomes" id="UP001188597">
    <property type="component" value="Unassembled WGS sequence"/>
</dbReference>
<dbReference type="InterPro" id="IPR011107">
    <property type="entry name" value="PPI_Ypi1"/>
</dbReference>
<proteinExistence type="predicted"/>
<dbReference type="PANTHER" id="PTHR20835:SF0">
    <property type="entry name" value="E3 UBIQUITIN-PROTEIN LIGASE PPP1R11"/>
    <property type="match status" value="1"/>
</dbReference>
<feature type="compositionally biased region" description="Low complexity" evidence="1">
    <location>
        <begin position="12"/>
        <end position="36"/>
    </location>
</feature>
<evidence type="ECO:0000313" key="2">
    <source>
        <dbReference type="EMBL" id="KAK3031776.1"/>
    </source>
</evidence>
<accession>A0AA88WPI9</accession>
<protein>
    <recommendedName>
        <fullName evidence="4">Protein phosphatase 1 regulatory subunit 11</fullName>
    </recommendedName>
</protein>
<dbReference type="AlphaFoldDB" id="A0AA88WPI9"/>
<evidence type="ECO:0008006" key="4">
    <source>
        <dbReference type="Google" id="ProtNLM"/>
    </source>
</evidence>
<keyword evidence="3" id="KW-1185">Reference proteome</keyword>
<dbReference type="Pfam" id="PF07491">
    <property type="entry name" value="PPI_Ypi1"/>
    <property type="match status" value="1"/>
</dbReference>
<feature type="region of interest" description="Disordered" evidence="1">
    <location>
        <begin position="1"/>
        <end position="36"/>
    </location>
</feature>